<keyword evidence="3" id="KW-1185">Reference proteome</keyword>
<dbReference type="EMBL" id="JAYGJQ010000003">
    <property type="protein sequence ID" value="MEA9358087.1"/>
    <property type="molecule type" value="Genomic_DNA"/>
</dbReference>
<feature type="compositionally biased region" description="Acidic residues" evidence="1">
    <location>
        <begin position="131"/>
        <end position="140"/>
    </location>
</feature>
<evidence type="ECO:0000256" key="1">
    <source>
        <dbReference type="SAM" id="MobiDB-lite"/>
    </source>
</evidence>
<feature type="compositionally biased region" description="Polar residues" evidence="1">
    <location>
        <begin position="101"/>
        <end position="113"/>
    </location>
</feature>
<evidence type="ECO:0000313" key="3">
    <source>
        <dbReference type="Proteomes" id="UP001302274"/>
    </source>
</evidence>
<gene>
    <name evidence="2" type="ORF">SHI21_17775</name>
</gene>
<feature type="region of interest" description="Disordered" evidence="1">
    <location>
        <begin position="1"/>
        <end position="119"/>
    </location>
</feature>
<sequence length="446" mass="49939">MAKKKKGADNNDMTRIEDLSEFLHQEDSDLDSRFDTFSSPPKDLTSTGVDVNALDESSEALPDLPSEDTFQNTDEEEISFEPSSLDEVTFESSDSEEVSYDKTSFGENPFGSTDESEPLEELAEVSFGEVTEESMLEDSLDDHQDHSNDVLDDDMDVGYDNRASTASEPIYTNTSEKFEDVKSFAQNFSYGKVSLGGGNPPYTIIARNIKYQDDAENILDILREFGIINDQNEKDTQKAMEFGALIIPQISEYTAIIIAHKLRRFDLDLQVGLSDEVHPSKSGEGNPRGLLKKDSLKQNRSESLKLTDLNTSIKDIIISTTAAIPGYFVESYIGVQTTFAVVEEAELEKLQYVEKSQREHSELFDFNNNSEISTEKVFQDYHNSFALLYEDLTAQLKQKAFAQHANALLGLTFQLSPLQFERSHARVNAYQITCSATLAIVGRENS</sequence>
<feature type="compositionally biased region" description="Basic and acidic residues" evidence="1">
    <location>
        <begin position="7"/>
        <end position="34"/>
    </location>
</feature>
<name>A0ABU5VYF7_9BACT</name>
<dbReference type="Gene3D" id="3.30.110.70">
    <property type="entry name" value="Hypothetical protein apc22750. Chain B"/>
    <property type="match status" value="1"/>
</dbReference>
<organism evidence="2 3">
    <name type="scientific">Bacteriovorax antarcticus</name>
    <dbReference type="NCBI Taxonomy" id="3088717"/>
    <lineage>
        <taxon>Bacteria</taxon>
        <taxon>Pseudomonadati</taxon>
        <taxon>Bdellovibrionota</taxon>
        <taxon>Bacteriovoracia</taxon>
        <taxon>Bacteriovoracales</taxon>
        <taxon>Bacteriovoracaceae</taxon>
        <taxon>Bacteriovorax</taxon>
    </lineage>
</organism>
<feature type="compositionally biased region" description="Polar residues" evidence="1">
    <location>
        <begin position="35"/>
        <end position="49"/>
    </location>
</feature>
<accession>A0ABU5VYF7</accession>
<comment type="caution">
    <text evidence="2">The sequence shown here is derived from an EMBL/GenBank/DDBJ whole genome shotgun (WGS) entry which is preliminary data.</text>
</comment>
<proteinExistence type="predicted"/>
<protein>
    <submittedName>
        <fullName evidence="2">Uncharacterized protein</fullName>
    </submittedName>
</protein>
<dbReference type="Proteomes" id="UP001302274">
    <property type="component" value="Unassembled WGS sequence"/>
</dbReference>
<evidence type="ECO:0000313" key="2">
    <source>
        <dbReference type="EMBL" id="MEA9358087.1"/>
    </source>
</evidence>
<reference evidence="2 3" key="1">
    <citation type="submission" date="2023-11" db="EMBL/GenBank/DDBJ databases">
        <title>A Novel Polar Bacteriovorax (B. antarcticus) Isolated from the Biocrust in Antarctica.</title>
        <authorList>
            <person name="Mun W."/>
            <person name="Choi S.Y."/>
            <person name="Mitchell R.J."/>
        </authorList>
    </citation>
    <scope>NUCLEOTIDE SEQUENCE [LARGE SCALE GENOMIC DNA]</scope>
    <source>
        <strain evidence="2 3">PP10</strain>
    </source>
</reference>
<feature type="region of interest" description="Disordered" evidence="1">
    <location>
        <begin position="131"/>
        <end position="154"/>
    </location>
</feature>
<dbReference type="RefSeq" id="WP_323578354.1">
    <property type="nucleotide sequence ID" value="NZ_JAYGJQ010000003.1"/>
</dbReference>